<keyword evidence="2" id="KW-0131">Cell cycle</keyword>
<dbReference type="InterPro" id="IPR007060">
    <property type="entry name" value="FtsL/DivIC"/>
</dbReference>
<evidence type="ECO:0000313" key="2">
    <source>
        <dbReference type="EMBL" id="MPM40480.1"/>
    </source>
</evidence>
<reference evidence="2" key="1">
    <citation type="submission" date="2019-08" db="EMBL/GenBank/DDBJ databases">
        <authorList>
            <person name="Kucharzyk K."/>
            <person name="Murdoch R.W."/>
            <person name="Higgins S."/>
            <person name="Loffler F."/>
        </authorList>
    </citation>
    <scope>NUCLEOTIDE SEQUENCE</scope>
</reference>
<name>A0A644ZHX9_9ZZZZ</name>
<comment type="caution">
    <text evidence="2">The sequence shown here is derived from an EMBL/GenBank/DDBJ whole genome shotgun (WGS) entry which is preliminary data.</text>
</comment>
<protein>
    <submittedName>
        <fullName evidence="2">Cell division protein FtsL</fullName>
    </submittedName>
</protein>
<evidence type="ECO:0000256" key="1">
    <source>
        <dbReference type="SAM" id="Coils"/>
    </source>
</evidence>
<organism evidence="2">
    <name type="scientific">bioreactor metagenome</name>
    <dbReference type="NCBI Taxonomy" id="1076179"/>
    <lineage>
        <taxon>unclassified sequences</taxon>
        <taxon>metagenomes</taxon>
        <taxon>ecological metagenomes</taxon>
    </lineage>
</organism>
<accession>A0A644ZHX9</accession>
<keyword evidence="1" id="KW-0175">Coiled coil</keyword>
<sequence length="103" mass="12329">MARERRRINGFKLLLLFIAVCFLLALAHKEYNIYQVNKELQKTQKRIESLKEEQETLETERQRLDDLKYIEKLAREEHNMVGKDEVPLFIIEEKGTQPKKGKQ</sequence>
<dbReference type="PANTHER" id="PTHR40027">
    <property type="entry name" value="CELL DIVISION PROTEIN DIVIC"/>
    <property type="match status" value="1"/>
</dbReference>
<proteinExistence type="predicted"/>
<dbReference type="PANTHER" id="PTHR40027:SF1">
    <property type="entry name" value="CELL DIVISION PROTEIN DIVIC"/>
    <property type="match status" value="1"/>
</dbReference>
<dbReference type="InterPro" id="IPR039076">
    <property type="entry name" value="DivIC"/>
</dbReference>
<dbReference type="AlphaFoldDB" id="A0A644ZHX9"/>
<gene>
    <name evidence="2" type="primary">ftsL_12</name>
    <name evidence="2" type="ORF">SDC9_87124</name>
</gene>
<keyword evidence="2" id="KW-0132">Cell division</keyword>
<dbReference type="EMBL" id="VSSQ01009016">
    <property type="protein sequence ID" value="MPM40480.1"/>
    <property type="molecule type" value="Genomic_DNA"/>
</dbReference>
<dbReference type="GO" id="GO:0051301">
    <property type="term" value="P:cell division"/>
    <property type="evidence" value="ECO:0007669"/>
    <property type="project" value="UniProtKB-KW"/>
</dbReference>
<dbReference type="Pfam" id="PF04977">
    <property type="entry name" value="DivIC"/>
    <property type="match status" value="1"/>
</dbReference>
<feature type="coiled-coil region" evidence="1">
    <location>
        <begin position="33"/>
        <end position="70"/>
    </location>
</feature>